<protein>
    <recommendedName>
        <fullName evidence="2">DUF927 domain-containing protein</fullName>
    </recommendedName>
</protein>
<feature type="compositionally biased region" description="Pro residues" evidence="1">
    <location>
        <begin position="52"/>
        <end position="61"/>
    </location>
</feature>
<sequence>MTDYNHAPEKLEGTEGTEGTASNDAGSSVPPSKSSEGPEGTISGLNAVYPMDQPPEQPPEPEITRPCSLNHLDWFTLNGVRRRPGLYWHGTTAPKGDSEPEPVDIWISSPLEAVAETRDEIGSGHGLMLRFWDSEGRRKEWAAPMHMLKGSGEELRGELLDNGARINPRAHRLLSEWLMDQYPSARVVAATRTGWNSDNTAFVLPGRTIGDNSYRFQSEHAAHDAYMQRGSVAGWRDTVGRFCQGNKLLIIAVSCALSAPLLKLAAQKPKGAIGLHLVGDSSKGKTTALQVAASVWGSPGYVMSWRGTSNGLEATAAARNDTLLPLDEISESNPREIGAVVYALGNGQGKQRARRTGGARESQSWRVALISSGERTLSAHMGEANQRAKAGQQARLLDIPATERRYGLFDDLHNQESPRAFADYLKQATGQNYGHTGPAFVTALLKDTRDLKRQYAELIEADEFTGKDGLESRAASTFALIAMAGELATDYGLTGWENGAALVAAIEAFSAWRKHRGPSKDENSQILAGVQEFIAKHGNARFESKEATEASQITRDRAGYYMDAPDGGERVYLFYSHGLREAAPGFDINRILAALDHAGWIVDRESGKKSKKVRIGNESLRLYWIRPDEGADE</sequence>
<dbReference type="eggNOG" id="COG5519">
    <property type="taxonomic scope" value="Bacteria"/>
</dbReference>
<name>A1U0S0_MARN8</name>
<feature type="compositionally biased region" description="Basic and acidic residues" evidence="1">
    <location>
        <begin position="1"/>
        <end position="13"/>
    </location>
</feature>
<gene>
    <name evidence="3" type="ordered locus">Maqu_1505</name>
</gene>
<dbReference type="AlphaFoldDB" id="A1U0S0"/>
<feature type="region of interest" description="Disordered" evidence="1">
    <location>
        <begin position="1"/>
        <end position="65"/>
    </location>
</feature>
<evidence type="ECO:0000256" key="1">
    <source>
        <dbReference type="SAM" id="MobiDB-lite"/>
    </source>
</evidence>
<evidence type="ECO:0000313" key="4">
    <source>
        <dbReference type="Proteomes" id="UP000000998"/>
    </source>
</evidence>
<dbReference type="KEGG" id="maq:Maqu_1505"/>
<evidence type="ECO:0000259" key="2">
    <source>
        <dbReference type="Pfam" id="PF06048"/>
    </source>
</evidence>
<dbReference type="Proteomes" id="UP000000998">
    <property type="component" value="Chromosome"/>
</dbReference>
<dbReference type="Pfam" id="PF06048">
    <property type="entry name" value="DUF927"/>
    <property type="match status" value="1"/>
</dbReference>
<proteinExistence type="predicted"/>
<dbReference type="HOGENOM" id="CLU_005630_4_2_6"/>
<reference evidence="4" key="1">
    <citation type="journal article" date="2011" name="Appl. Environ. Microbiol.">
        <title>Genomic potential of Marinobacter aquaeolei, a biogeochemical 'opportunitroph'.</title>
        <authorList>
            <person name="Singer E."/>
            <person name="Webb E.A."/>
            <person name="Nelson W.C."/>
            <person name="Heidelberg J.F."/>
            <person name="Ivanova N."/>
            <person name="Pati A."/>
            <person name="Edwards K.J."/>
        </authorList>
    </citation>
    <scope>NUCLEOTIDE SEQUENCE [LARGE SCALE GENOMIC DNA]</scope>
    <source>
        <strain evidence="4">ATCC 700491 / DSM 11845 / VT8</strain>
    </source>
</reference>
<feature type="domain" description="DUF927" evidence="2">
    <location>
        <begin position="83"/>
        <end position="363"/>
    </location>
</feature>
<feature type="compositionally biased region" description="Polar residues" evidence="1">
    <location>
        <begin position="21"/>
        <end position="35"/>
    </location>
</feature>
<accession>A1U0S0</accession>
<dbReference type="STRING" id="351348.Maqu_1505"/>
<dbReference type="InterPro" id="IPR009270">
    <property type="entry name" value="DUF927"/>
</dbReference>
<organism evidence="3 4">
    <name type="scientific">Marinobacter nauticus (strain ATCC 700491 / DSM 11845 / VT8)</name>
    <name type="common">Marinobacter aquaeolei</name>
    <dbReference type="NCBI Taxonomy" id="351348"/>
    <lineage>
        <taxon>Bacteria</taxon>
        <taxon>Pseudomonadati</taxon>
        <taxon>Pseudomonadota</taxon>
        <taxon>Gammaproteobacteria</taxon>
        <taxon>Pseudomonadales</taxon>
        <taxon>Marinobacteraceae</taxon>
        <taxon>Marinobacter</taxon>
    </lineage>
</organism>
<dbReference type="EMBL" id="CP000514">
    <property type="protein sequence ID" value="ABM18589.1"/>
    <property type="molecule type" value="Genomic_DNA"/>
</dbReference>
<dbReference type="RefSeq" id="WP_011784991.1">
    <property type="nucleotide sequence ID" value="NC_008740.1"/>
</dbReference>
<dbReference type="OrthoDB" id="784829at2"/>
<evidence type="ECO:0000313" key="3">
    <source>
        <dbReference type="EMBL" id="ABM18589.1"/>
    </source>
</evidence>